<protein>
    <recommendedName>
        <fullName evidence="12">Histone H2A.Z</fullName>
    </recommendedName>
</protein>
<keyword evidence="5" id="KW-0158">Chromosome</keyword>
<evidence type="ECO:0000256" key="13">
    <source>
        <dbReference type="SAM" id="MobiDB-lite"/>
    </source>
</evidence>
<dbReference type="Pfam" id="PF00125">
    <property type="entry name" value="Histone"/>
    <property type="match status" value="1"/>
</dbReference>
<evidence type="ECO:0000256" key="10">
    <source>
        <dbReference type="ARBA" id="ARBA00023242"/>
    </source>
</evidence>
<feature type="compositionally biased region" description="Polar residues" evidence="13">
    <location>
        <begin position="18"/>
        <end position="30"/>
    </location>
</feature>
<feature type="transmembrane region" description="Helical" evidence="14">
    <location>
        <begin position="747"/>
        <end position="768"/>
    </location>
</feature>
<keyword evidence="9 14" id="KW-0472">Membrane</keyword>
<feature type="transmembrane region" description="Helical" evidence="14">
    <location>
        <begin position="579"/>
        <end position="596"/>
    </location>
</feature>
<evidence type="ECO:0000256" key="8">
    <source>
        <dbReference type="ARBA" id="ARBA00023125"/>
    </source>
</evidence>
<dbReference type="GO" id="GO:0046982">
    <property type="term" value="F:protein heterodimerization activity"/>
    <property type="evidence" value="ECO:0007669"/>
    <property type="project" value="InterPro"/>
</dbReference>
<dbReference type="PROSITE" id="PS00046">
    <property type="entry name" value="HISTONE_H2A"/>
    <property type="match status" value="1"/>
</dbReference>
<gene>
    <name evidence="17" type="ORF">GGI15_002035</name>
</gene>
<keyword evidence="7 14" id="KW-1133">Transmembrane helix</keyword>
<dbReference type="OrthoDB" id="200954at2759"/>
<dbReference type="EMBL" id="JANBUM010000096">
    <property type="protein sequence ID" value="KAJ2785095.1"/>
    <property type="molecule type" value="Genomic_DNA"/>
</dbReference>
<feature type="region of interest" description="Disordered" evidence="13">
    <location>
        <begin position="1"/>
        <end position="30"/>
    </location>
</feature>
<dbReference type="SUPFAM" id="SSF47113">
    <property type="entry name" value="Histone-fold"/>
    <property type="match status" value="1"/>
</dbReference>
<dbReference type="PANTHER" id="PTHR16950">
    <property type="entry name" value="ZINC TRANSPORTER SLC39A7 HISTIDINE-RICH MEMBRANE PROTEIN KE4"/>
    <property type="match status" value="1"/>
</dbReference>
<organism evidence="17 18">
    <name type="scientific">Coemansia interrupta</name>
    <dbReference type="NCBI Taxonomy" id="1126814"/>
    <lineage>
        <taxon>Eukaryota</taxon>
        <taxon>Fungi</taxon>
        <taxon>Fungi incertae sedis</taxon>
        <taxon>Zoopagomycota</taxon>
        <taxon>Kickxellomycotina</taxon>
        <taxon>Kickxellomycetes</taxon>
        <taxon>Kickxellales</taxon>
        <taxon>Kickxellaceae</taxon>
        <taxon>Coemansia</taxon>
    </lineage>
</organism>
<feature type="compositionally biased region" description="Polar residues" evidence="13">
    <location>
        <begin position="625"/>
        <end position="636"/>
    </location>
</feature>
<comment type="similarity">
    <text evidence="4">Belongs to the histone H2A family.</text>
</comment>
<keyword evidence="11" id="KW-0544">Nucleosome core</keyword>
<keyword evidence="8" id="KW-0238">DNA-binding</keyword>
<dbReference type="InterPro" id="IPR002119">
    <property type="entry name" value="Histone_H2A"/>
</dbReference>
<feature type="transmembrane region" description="Helical" evidence="14">
    <location>
        <begin position="529"/>
        <end position="547"/>
    </location>
</feature>
<dbReference type="AlphaFoldDB" id="A0A9W8HH69"/>
<name>A0A9W8HH69_9FUNG</name>
<dbReference type="FunFam" id="1.10.20.10:FF:000021">
    <property type="entry name" value="Histone H2A"/>
    <property type="match status" value="1"/>
</dbReference>
<keyword evidence="6 14" id="KW-0812">Transmembrane</keyword>
<feature type="domain" description="Histone H2A C-terminal" evidence="16">
    <location>
        <begin position="103"/>
        <end position="135"/>
    </location>
</feature>
<dbReference type="InterPro" id="IPR032458">
    <property type="entry name" value="Histone_H2A_CS"/>
</dbReference>
<evidence type="ECO:0000256" key="2">
    <source>
        <dbReference type="ARBA" id="ARBA00004141"/>
    </source>
</evidence>
<dbReference type="GO" id="GO:0005385">
    <property type="term" value="F:zinc ion transmembrane transporter activity"/>
    <property type="evidence" value="ECO:0007669"/>
    <property type="project" value="TreeGrafter"/>
</dbReference>
<dbReference type="InterPro" id="IPR007125">
    <property type="entry name" value="H2A/H2B/H3"/>
</dbReference>
<dbReference type="GO" id="GO:0000786">
    <property type="term" value="C:nucleosome"/>
    <property type="evidence" value="ECO:0007669"/>
    <property type="project" value="UniProtKB-KW"/>
</dbReference>
<dbReference type="CDD" id="cd00074">
    <property type="entry name" value="HFD_H2A"/>
    <property type="match status" value="1"/>
</dbReference>
<evidence type="ECO:0000256" key="3">
    <source>
        <dbReference type="ARBA" id="ARBA00004286"/>
    </source>
</evidence>
<dbReference type="GO" id="GO:0006338">
    <property type="term" value="P:chromatin remodeling"/>
    <property type="evidence" value="ECO:0007669"/>
    <property type="project" value="UniProtKB-ARBA"/>
</dbReference>
<keyword evidence="18" id="KW-1185">Reference proteome</keyword>
<evidence type="ECO:0000256" key="7">
    <source>
        <dbReference type="ARBA" id="ARBA00022989"/>
    </source>
</evidence>
<feature type="domain" description="Core Histone H2A/H2B/H3" evidence="15">
    <location>
        <begin position="20"/>
        <end position="101"/>
    </location>
</feature>
<dbReference type="PANTHER" id="PTHR16950:SF16">
    <property type="entry name" value="ZINC TRANSPORTER ZIP13"/>
    <property type="match status" value="1"/>
</dbReference>
<evidence type="ECO:0000256" key="9">
    <source>
        <dbReference type="ARBA" id="ARBA00023136"/>
    </source>
</evidence>
<sequence length="901" mass="96808">MPAKSVSGPAATGGKFKTGTSSKRIQSRSSKAGLQFPVGRVHRYLKLQTKTATRVGAKAAVYTAAVLEYLVAEVLELAGNAARDLKSKRISPRHLQLAIRGDDELDLLVKATIAGGGVIPHIHKQLMEKGKKNASQPTKLALATNAQIDTPTSSDLFGRCSLFDNIVGNQMLSGKITAEQAFAELDSHNCPIIRGASITTPQQLEDAVERSLQQRDSADHVGHPDPAECQKLSSLVRQVWSGSGSPKQVMDDLAAISCPTLTSCKQFDRVKKQYTSGYMSPSQAVQELALKCPLFSPPASEPLVASRRRNATPPGQSMADECRKLSDMLYTVDETQSSPAAARAAELAIDKLCATRVPLITNCPLFQGVKARYESNEITAQMAVGEMKANCPILSKELNPGMIFNFEEYGMHRDPHYDAAHESHSHQDPLCRRSCCCHGSKQLNQRDELDLEEDPGMCLPGGKSTCSHDHHIAQHAQTKASGLERLLGGIFPKGNPAAAALLATFYISLFPNLILFATPSSIPNSALRIMVGFAVGGLLGDVFLHLLPHMFSSEHDHGHGHSHDHAHGGEHTRHIHTRHIVFGCTIFLGLMMFFVVDKFMRLLGNGHSHGHSHGHGHSHSHSHTTTKASNSSLESKQQLRKRRAAKSSSASSDASEADDEKEFGNTYATGGDLDKKEVRKPIRLSAYLNLFADAAHNFTDGLAMSASFYLSHAAGLSTFVAVFFHEIPHELGDFAILVQSGFSRTSALASQFFTALGAIAGTIAGIMIEEAGKGNVLSLKGLFTSGHPAFVPATASNGRSILPAFITGVFSLLPSTVAGVPWSQLVIPFTAGGFIYVGTVSVLPDLLQPDEEGAESLANKSRSPRLAEKLKFRRGVTMALVELGAMLVGLAIMAVIALTEE</sequence>
<dbReference type="Pfam" id="PF02535">
    <property type="entry name" value="Zip"/>
    <property type="match status" value="1"/>
</dbReference>
<dbReference type="Gene3D" id="1.10.20.10">
    <property type="entry name" value="Histone, subunit A"/>
    <property type="match status" value="1"/>
</dbReference>
<dbReference type="InterPro" id="IPR032454">
    <property type="entry name" value="Histone_H2A_C"/>
</dbReference>
<reference evidence="17" key="1">
    <citation type="submission" date="2022-07" db="EMBL/GenBank/DDBJ databases">
        <title>Phylogenomic reconstructions and comparative analyses of Kickxellomycotina fungi.</title>
        <authorList>
            <person name="Reynolds N.K."/>
            <person name="Stajich J.E."/>
            <person name="Barry K."/>
            <person name="Grigoriev I.V."/>
            <person name="Crous P."/>
            <person name="Smith M.E."/>
        </authorList>
    </citation>
    <scope>NUCLEOTIDE SEQUENCE</scope>
    <source>
        <strain evidence="17">BCRC 34489</strain>
    </source>
</reference>
<feature type="compositionally biased region" description="Basic residues" evidence="13">
    <location>
        <begin position="608"/>
        <end position="624"/>
    </location>
</feature>
<dbReference type="InterPro" id="IPR009072">
    <property type="entry name" value="Histone-fold"/>
</dbReference>
<dbReference type="GO" id="GO:0030527">
    <property type="term" value="F:structural constituent of chromatin"/>
    <property type="evidence" value="ECO:0007669"/>
    <property type="project" value="InterPro"/>
</dbReference>
<accession>A0A9W8HH69</accession>
<dbReference type="PRINTS" id="PR00620">
    <property type="entry name" value="HISTONEH2A"/>
</dbReference>
<dbReference type="GO" id="GO:0000791">
    <property type="term" value="C:euchromatin"/>
    <property type="evidence" value="ECO:0007669"/>
    <property type="project" value="UniProtKB-ARBA"/>
</dbReference>
<evidence type="ECO:0000259" key="15">
    <source>
        <dbReference type="Pfam" id="PF00125"/>
    </source>
</evidence>
<evidence type="ECO:0000256" key="5">
    <source>
        <dbReference type="ARBA" id="ARBA00022454"/>
    </source>
</evidence>
<feature type="transmembrane region" description="Helical" evidence="14">
    <location>
        <begin position="497"/>
        <end position="517"/>
    </location>
</feature>
<dbReference type="SMART" id="SM00414">
    <property type="entry name" value="H2A"/>
    <property type="match status" value="1"/>
</dbReference>
<evidence type="ECO:0000259" key="16">
    <source>
        <dbReference type="Pfam" id="PF16211"/>
    </source>
</evidence>
<feature type="region of interest" description="Disordered" evidence="13">
    <location>
        <begin position="608"/>
        <end position="666"/>
    </location>
</feature>
<evidence type="ECO:0000313" key="18">
    <source>
        <dbReference type="Proteomes" id="UP001140172"/>
    </source>
</evidence>
<evidence type="ECO:0000256" key="12">
    <source>
        <dbReference type="ARBA" id="ARBA00040236"/>
    </source>
</evidence>
<dbReference type="GO" id="GO:0016020">
    <property type="term" value="C:membrane"/>
    <property type="evidence" value="ECO:0007669"/>
    <property type="project" value="UniProtKB-SubCell"/>
</dbReference>
<evidence type="ECO:0000256" key="6">
    <source>
        <dbReference type="ARBA" id="ARBA00022692"/>
    </source>
</evidence>
<proteinExistence type="inferred from homology"/>
<evidence type="ECO:0000256" key="1">
    <source>
        <dbReference type="ARBA" id="ARBA00004123"/>
    </source>
</evidence>
<keyword evidence="10" id="KW-0539">Nucleus</keyword>
<dbReference type="GO" id="GO:0003677">
    <property type="term" value="F:DNA binding"/>
    <property type="evidence" value="ECO:0007669"/>
    <property type="project" value="UniProtKB-KW"/>
</dbReference>
<evidence type="ECO:0000313" key="17">
    <source>
        <dbReference type="EMBL" id="KAJ2785095.1"/>
    </source>
</evidence>
<dbReference type="Pfam" id="PF16211">
    <property type="entry name" value="Histone_H2A_C"/>
    <property type="match status" value="1"/>
</dbReference>
<evidence type="ECO:0000256" key="11">
    <source>
        <dbReference type="ARBA" id="ARBA00023269"/>
    </source>
</evidence>
<comment type="caution">
    <text evidence="17">The sequence shown here is derived from an EMBL/GenBank/DDBJ whole genome shotgun (WGS) entry which is preliminary data.</text>
</comment>
<dbReference type="Proteomes" id="UP001140172">
    <property type="component" value="Unassembled WGS sequence"/>
</dbReference>
<dbReference type="InterPro" id="IPR003689">
    <property type="entry name" value="ZIP"/>
</dbReference>
<dbReference type="GO" id="GO:0006882">
    <property type="term" value="P:intracellular zinc ion homeostasis"/>
    <property type="evidence" value="ECO:0007669"/>
    <property type="project" value="TreeGrafter"/>
</dbReference>
<dbReference type="GO" id="GO:0005634">
    <property type="term" value="C:nucleus"/>
    <property type="evidence" value="ECO:0007669"/>
    <property type="project" value="UniProtKB-SubCell"/>
</dbReference>
<evidence type="ECO:0000256" key="14">
    <source>
        <dbReference type="SAM" id="Phobius"/>
    </source>
</evidence>
<evidence type="ECO:0000256" key="4">
    <source>
        <dbReference type="ARBA" id="ARBA00010691"/>
    </source>
</evidence>
<feature type="transmembrane region" description="Helical" evidence="14">
    <location>
        <begin position="875"/>
        <end position="898"/>
    </location>
</feature>
<comment type="subcellular location">
    <subcellularLocation>
        <location evidence="3">Chromosome</location>
    </subcellularLocation>
    <subcellularLocation>
        <location evidence="2">Membrane</location>
        <topology evidence="2">Multi-pass membrane protein</topology>
    </subcellularLocation>
    <subcellularLocation>
        <location evidence="1">Nucleus</location>
    </subcellularLocation>
</comment>